<dbReference type="PRINTS" id="PR00464">
    <property type="entry name" value="EP450II"/>
</dbReference>
<keyword evidence="10" id="KW-1133">Transmembrane helix</keyword>
<reference evidence="11" key="1">
    <citation type="submission" date="2023-01" db="EMBL/GenBank/DDBJ databases">
        <authorList>
            <person name="Van Ghelder C."/>
            <person name="Rancurel C."/>
        </authorList>
    </citation>
    <scope>NUCLEOTIDE SEQUENCE</scope>
    <source>
        <strain evidence="11">CNCM I-4278</strain>
    </source>
</reference>
<proteinExistence type="inferred from homology"/>
<evidence type="ECO:0008006" key="13">
    <source>
        <dbReference type="Google" id="ProtNLM"/>
    </source>
</evidence>
<dbReference type="InterPro" id="IPR002402">
    <property type="entry name" value="Cyt_P450_E_grp-II"/>
</dbReference>
<dbReference type="PANTHER" id="PTHR24287:SF1">
    <property type="entry name" value="P450, PUTATIVE (EUROFUNG)-RELATED"/>
    <property type="match status" value="1"/>
</dbReference>
<dbReference type="Gene3D" id="1.10.630.10">
    <property type="entry name" value="Cytochrome P450"/>
    <property type="match status" value="1"/>
</dbReference>
<evidence type="ECO:0000256" key="8">
    <source>
        <dbReference type="PIRSR" id="PIRSR602402-1"/>
    </source>
</evidence>
<evidence type="ECO:0000313" key="11">
    <source>
        <dbReference type="EMBL" id="CAI6338808.1"/>
    </source>
</evidence>
<comment type="similarity">
    <text evidence="2 9">Belongs to the cytochrome P450 family.</text>
</comment>
<dbReference type="InterPro" id="IPR047146">
    <property type="entry name" value="Cyt_P450_E_CYP52_fungi"/>
</dbReference>
<dbReference type="Proteomes" id="UP001152607">
    <property type="component" value="Unassembled WGS sequence"/>
</dbReference>
<feature type="binding site" description="axial binding residue" evidence="8">
    <location>
        <position position="475"/>
    </location>
    <ligand>
        <name>heme</name>
        <dbReference type="ChEBI" id="CHEBI:30413"/>
    </ligand>
    <ligandPart>
        <name>Fe</name>
        <dbReference type="ChEBI" id="CHEBI:18248"/>
    </ligandPart>
</feature>
<keyword evidence="10" id="KW-0472">Membrane</keyword>
<evidence type="ECO:0000313" key="12">
    <source>
        <dbReference type="Proteomes" id="UP001152607"/>
    </source>
</evidence>
<dbReference type="GO" id="GO:0005506">
    <property type="term" value="F:iron ion binding"/>
    <property type="evidence" value="ECO:0007669"/>
    <property type="project" value="InterPro"/>
</dbReference>
<dbReference type="GO" id="GO:0016712">
    <property type="term" value="F:oxidoreductase activity, acting on paired donors, with incorporation or reduction of molecular oxygen, reduced flavin or flavoprotein as one donor, and incorporation of one atom of oxygen"/>
    <property type="evidence" value="ECO:0007669"/>
    <property type="project" value="InterPro"/>
</dbReference>
<dbReference type="InterPro" id="IPR002974">
    <property type="entry name" value="Cyt_P450_E_CYP52_ascomycetes"/>
</dbReference>
<dbReference type="AlphaFoldDB" id="A0A9W4XPE9"/>
<comment type="caution">
    <text evidence="11">The sequence shown here is derived from an EMBL/GenBank/DDBJ whole genome shotgun (WGS) entry which is preliminary data.</text>
</comment>
<comment type="cofactor">
    <cofactor evidence="1 8">
        <name>heme</name>
        <dbReference type="ChEBI" id="CHEBI:30413"/>
    </cofactor>
</comment>
<evidence type="ECO:0000256" key="5">
    <source>
        <dbReference type="ARBA" id="ARBA00023002"/>
    </source>
</evidence>
<dbReference type="PRINTS" id="PR01239">
    <property type="entry name" value="EP450IICYP52"/>
</dbReference>
<keyword evidence="12" id="KW-1185">Reference proteome</keyword>
<dbReference type="PROSITE" id="PS00086">
    <property type="entry name" value="CYTOCHROME_P450"/>
    <property type="match status" value="1"/>
</dbReference>
<dbReference type="OrthoDB" id="1470350at2759"/>
<dbReference type="EMBL" id="CAOQHR010000008">
    <property type="protein sequence ID" value="CAI6338808.1"/>
    <property type="molecule type" value="Genomic_DNA"/>
</dbReference>
<gene>
    <name evidence="11" type="ORF">PDIGIT_LOCUS11943</name>
</gene>
<evidence type="ECO:0000256" key="7">
    <source>
        <dbReference type="ARBA" id="ARBA00023033"/>
    </source>
</evidence>
<evidence type="ECO:0000256" key="6">
    <source>
        <dbReference type="ARBA" id="ARBA00023004"/>
    </source>
</evidence>
<keyword evidence="10" id="KW-0812">Transmembrane</keyword>
<dbReference type="PANTHER" id="PTHR24287">
    <property type="entry name" value="P450, PUTATIVE (EUROFUNG)-RELATED"/>
    <property type="match status" value="1"/>
</dbReference>
<dbReference type="InterPro" id="IPR017972">
    <property type="entry name" value="Cyt_P450_CS"/>
</dbReference>
<organism evidence="11 12">
    <name type="scientific">Periconia digitata</name>
    <dbReference type="NCBI Taxonomy" id="1303443"/>
    <lineage>
        <taxon>Eukaryota</taxon>
        <taxon>Fungi</taxon>
        <taxon>Dikarya</taxon>
        <taxon>Ascomycota</taxon>
        <taxon>Pezizomycotina</taxon>
        <taxon>Dothideomycetes</taxon>
        <taxon>Pleosporomycetidae</taxon>
        <taxon>Pleosporales</taxon>
        <taxon>Massarineae</taxon>
        <taxon>Periconiaceae</taxon>
        <taxon>Periconia</taxon>
    </lineage>
</organism>
<evidence type="ECO:0000256" key="10">
    <source>
        <dbReference type="SAM" id="Phobius"/>
    </source>
</evidence>
<keyword evidence="6 8" id="KW-0408">Iron</keyword>
<keyword evidence="7 9" id="KW-0503">Monooxygenase</keyword>
<sequence length="541" mass="61121">MHNSVLLALWGGLAFILYTVVNYVREERRHRRNAEQLGCEPAYSTVSKWDPLGLRVASTFMAEFKNFRFVPFYKQRMDGIWAKEGKIIPTMFQVVGTTPIIVTVEPKNVQAILATKFKDFGLGQFRNKLFNPLLGTGIFATDGEQWAHARAMLRPQFARDQISDLDLEETHIQHLLQHLPVKGDGWTDVTNIQPLFFSLTLDSATEFLFGQSTNSQLFNLPNHASKTANDPTIFKDFPLAFDNAQRITSSAFPLGETFYPLKFGKEFRAQVKICHDFIDHFVQQALTKEKTPAGTTSSGKQKFVFLDAVVESTRDPIELRNHMINILLAGRDTTASTLSWVFLELVRNPAIYAKLRAVVLDNFGSYANPRNITFESLKACSYLQCILQESLRLYPVVPNDSRVALRDTCLPQGGGPDGSKPTYVRKGTAVEYPFYIMSRRKDIWGEDADVFRPERFDGRKSGWEYVPFNGGPRICIGQQFALTEAAYVIVRLLQRFEACEGVGNSWEPVEKGGYGYVRWDLGLTGCPADGVKIRFKEAVDS</sequence>
<feature type="transmembrane region" description="Helical" evidence="10">
    <location>
        <begin position="6"/>
        <end position="24"/>
    </location>
</feature>
<evidence type="ECO:0000256" key="9">
    <source>
        <dbReference type="RuleBase" id="RU000461"/>
    </source>
</evidence>
<dbReference type="CDD" id="cd11063">
    <property type="entry name" value="CYP52"/>
    <property type="match status" value="1"/>
</dbReference>
<keyword evidence="4 8" id="KW-0479">Metal-binding</keyword>
<accession>A0A9W4XPE9</accession>
<protein>
    <recommendedName>
        <fullName evidence="13">Cytochrome P450</fullName>
    </recommendedName>
</protein>
<evidence type="ECO:0000256" key="2">
    <source>
        <dbReference type="ARBA" id="ARBA00010617"/>
    </source>
</evidence>
<keyword evidence="5 9" id="KW-0560">Oxidoreductase</keyword>
<evidence type="ECO:0000256" key="4">
    <source>
        <dbReference type="ARBA" id="ARBA00022723"/>
    </source>
</evidence>
<dbReference type="InterPro" id="IPR001128">
    <property type="entry name" value="Cyt_P450"/>
</dbReference>
<keyword evidence="3 8" id="KW-0349">Heme</keyword>
<dbReference type="GO" id="GO:0020037">
    <property type="term" value="F:heme binding"/>
    <property type="evidence" value="ECO:0007669"/>
    <property type="project" value="InterPro"/>
</dbReference>
<dbReference type="PRINTS" id="PR00385">
    <property type="entry name" value="P450"/>
</dbReference>
<evidence type="ECO:0000256" key="1">
    <source>
        <dbReference type="ARBA" id="ARBA00001971"/>
    </source>
</evidence>
<dbReference type="Pfam" id="PF00067">
    <property type="entry name" value="p450"/>
    <property type="match status" value="1"/>
</dbReference>
<dbReference type="SUPFAM" id="SSF48264">
    <property type="entry name" value="Cytochrome P450"/>
    <property type="match status" value="1"/>
</dbReference>
<dbReference type="InterPro" id="IPR036396">
    <property type="entry name" value="Cyt_P450_sf"/>
</dbReference>
<evidence type="ECO:0000256" key="3">
    <source>
        <dbReference type="ARBA" id="ARBA00022617"/>
    </source>
</evidence>
<name>A0A9W4XPE9_9PLEO</name>